<keyword evidence="9 13" id="KW-1133">Transmembrane helix</keyword>
<dbReference type="AlphaFoldDB" id="A0A160P8S6"/>
<feature type="transmembrane region" description="Helical" evidence="13">
    <location>
        <begin position="268"/>
        <end position="287"/>
    </location>
</feature>
<keyword evidence="15" id="KW-1185">Reference proteome</keyword>
<feature type="transmembrane region" description="Helical" evidence="13">
    <location>
        <begin position="349"/>
        <end position="369"/>
    </location>
</feature>
<sequence length="455" mass="45789">MKAAEHRRSLARLAGPVYVELLAGVVAGIINMVWVARLGAGAVAAVAVATNVENLLLGVVLVAGSGTTVRVAGARGAGDPAAERSAVRGGWALWALITPVVAVGGYLCREPLARLVLGGADEGHSPALAAAYFSIALPGIAVFFAGHVVDGILKGRGDTRTPMKLSVLANGLILVLDPVLILGYGMGVRGAAVATVLGRTAALVCGLAVLRRGSTARRDTAPGFRRLAADARRTAAIGLPMAADFLTRMAGALALVSVVARIGVGEVAAYGIATKAMYVATMAFYAVRQAAAIRTAHQLGAGRDERRAVGRQALILSGGLGVAAALALSTAGPWIMAGFGARGAVAEAGALYLRCVGPYLVLLACFIALGGVFEGSGRSPALARITACGTVAQLVCAYALSGWGLPGICAAMALAMAAQCAALVPLYRSTGGLVAVPVAPVTAPGTGTREERRTS</sequence>
<dbReference type="GO" id="GO:0015297">
    <property type="term" value="F:antiporter activity"/>
    <property type="evidence" value="ECO:0007669"/>
    <property type="project" value="UniProtKB-KW"/>
</dbReference>
<accession>A0A160P8S6</accession>
<reference evidence="14 15" key="1">
    <citation type="journal article" date="2016" name="Genome Announc.">
        <title>Complete Genome Sequence of Thiostrepton-Producing Streptomyces laurentii ATCC 31255.</title>
        <authorList>
            <person name="Doi K."/>
            <person name="Fujino Y."/>
            <person name="Nagayoshi Y."/>
            <person name="Ohshima T."/>
            <person name="Ogata S."/>
        </authorList>
    </citation>
    <scope>NUCLEOTIDE SEQUENCE [LARGE SCALE GENOMIC DNA]</scope>
    <source>
        <strain evidence="14 15">ATCC 31255</strain>
    </source>
</reference>
<dbReference type="GO" id="GO:0005886">
    <property type="term" value="C:plasma membrane"/>
    <property type="evidence" value="ECO:0007669"/>
    <property type="project" value="UniProtKB-SubCell"/>
</dbReference>
<keyword evidence="6" id="KW-0050">Antiport</keyword>
<evidence type="ECO:0000313" key="15">
    <source>
        <dbReference type="Proteomes" id="UP000217676"/>
    </source>
</evidence>
<comment type="function">
    <text evidence="1">Multidrug efflux pump.</text>
</comment>
<feature type="transmembrane region" description="Helical" evidence="13">
    <location>
        <begin position="21"/>
        <end position="49"/>
    </location>
</feature>
<evidence type="ECO:0000256" key="9">
    <source>
        <dbReference type="ARBA" id="ARBA00022989"/>
    </source>
</evidence>
<feature type="transmembrane region" description="Helical" evidence="13">
    <location>
        <begin position="85"/>
        <end position="107"/>
    </location>
</feature>
<dbReference type="InterPro" id="IPR048279">
    <property type="entry name" value="MdtK-like"/>
</dbReference>
<evidence type="ECO:0000256" key="11">
    <source>
        <dbReference type="ARBA" id="ARBA00023136"/>
    </source>
</evidence>
<dbReference type="Pfam" id="PF01554">
    <property type="entry name" value="MatE"/>
    <property type="match status" value="2"/>
</dbReference>
<dbReference type="PANTHER" id="PTHR43298">
    <property type="entry name" value="MULTIDRUG RESISTANCE PROTEIN NORM-RELATED"/>
    <property type="match status" value="1"/>
</dbReference>
<feature type="transmembrane region" description="Helical" evidence="13">
    <location>
        <begin position="313"/>
        <end position="337"/>
    </location>
</feature>
<keyword evidence="11 13" id="KW-0472">Membrane</keyword>
<dbReference type="EMBL" id="AP017424">
    <property type="protein sequence ID" value="BAU87621.1"/>
    <property type="molecule type" value="Genomic_DNA"/>
</dbReference>
<evidence type="ECO:0000256" key="3">
    <source>
        <dbReference type="ARBA" id="ARBA00010199"/>
    </source>
</evidence>
<evidence type="ECO:0000256" key="10">
    <source>
        <dbReference type="ARBA" id="ARBA00023065"/>
    </source>
</evidence>
<feature type="transmembrane region" description="Helical" evidence="13">
    <location>
        <begin position="235"/>
        <end position="262"/>
    </location>
</feature>
<evidence type="ECO:0000256" key="7">
    <source>
        <dbReference type="ARBA" id="ARBA00022475"/>
    </source>
</evidence>
<feature type="transmembrane region" description="Helical" evidence="13">
    <location>
        <begin position="165"/>
        <end position="185"/>
    </location>
</feature>
<name>A0A160P8S6_STRLU</name>
<feature type="transmembrane region" description="Helical" evidence="13">
    <location>
        <begin position="127"/>
        <end position="153"/>
    </location>
</feature>
<dbReference type="NCBIfam" id="TIGR00797">
    <property type="entry name" value="matE"/>
    <property type="match status" value="1"/>
</dbReference>
<proteinExistence type="inferred from homology"/>
<protein>
    <recommendedName>
        <fullName evidence="4">Probable multidrug resistance protein NorM</fullName>
    </recommendedName>
    <alternativeName>
        <fullName evidence="12">Multidrug-efflux transporter</fullName>
    </alternativeName>
</protein>
<gene>
    <name evidence="14" type="ORF">SLA_6755</name>
</gene>
<keyword evidence="8 13" id="KW-0812">Transmembrane</keyword>
<dbReference type="Proteomes" id="UP000217676">
    <property type="component" value="Chromosome"/>
</dbReference>
<feature type="transmembrane region" description="Helical" evidence="13">
    <location>
        <begin position="191"/>
        <end position="210"/>
    </location>
</feature>
<dbReference type="KEGG" id="slau:SLA_6755"/>
<dbReference type="PANTHER" id="PTHR43298:SF2">
    <property type="entry name" value="FMN_FAD EXPORTER YEEO-RELATED"/>
    <property type="match status" value="1"/>
</dbReference>
<evidence type="ECO:0000256" key="6">
    <source>
        <dbReference type="ARBA" id="ARBA00022449"/>
    </source>
</evidence>
<comment type="subcellular location">
    <subcellularLocation>
        <location evidence="2">Cell membrane</location>
        <topology evidence="2">Multi-pass membrane protein</topology>
    </subcellularLocation>
</comment>
<dbReference type="InterPro" id="IPR050222">
    <property type="entry name" value="MATE_MdtK"/>
</dbReference>
<evidence type="ECO:0000313" key="14">
    <source>
        <dbReference type="EMBL" id="BAU87621.1"/>
    </source>
</evidence>
<evidence type="ECO:0000256" key="4">
    <source>
        <dbReference type="ARBA" id="ARBA00020268"/>
    </source>
</evidence>
<dbReference type="GO" id="GO:0042910">
    <property type="term" value="F:xenobiotic transmembrane transporter activity"/>
    <property type="evidence" value="ECO:0007669"/>
    <property type="project" value="InterPro"/>
</dbReference>
<keyword evidence="7" id="KW-1003">Cell membrane</keyword>
<dbReference type="RefSeq" id="WP_359873065.1">
    <property type="nucleotide sequence ID" value="NZ_JBEYHT010000004.1"/>
</dbReference>
<dbReference type="InterPro" id="IPR002528">
    <property type="entry name" value="MATE_fam"/>
</dbReference>
<evidence type="ECO:0000256" key="12">
    <source>
        <dbReference type="ARBA" id="ARBA00031636"/>
    </source>
</evidence>
<dbReference type="GO" id="GO:0006811">
    <property type="term" value="P:monoatomic ion transport"/>
    <property type="evidence" value="ECO:0007669"/>
    <property type="project" value="UniProtKB-KW"/>
</dbReference>
<keyword evidence="10" id="KW-0406">Ion transport</keyword>
<evidence type="ECO:0000256" key="8">
    <source>
        <dbReference type="ARBA" id="ARBA00022692"/>
    </source>
</evidence>
<evidence type="ECO:0000256" key="5">
    <source>
        <dbReference type="ARBA" id="ARBA00022448"/>
    </source>
</evidence>
<comment type="similarity">
    <text evidence="3">Belongs to the multi antimicrobial extrusion (MATE) (TC 2.A.66.1) family.</text>
</comment>
<evidence type="ECO:0000256" key="1">
    <source>
        <dbReference type="ARBA" id="ARBA00003408"/>
    </source>
</evidence>
<evidence type="ECO:0000256" key="13">
    <source>
        <dbReference type="SAM" id="Phobius"/>
    </source>
</evidence>
<dbReference type="PIRSF" id="PIRSF006603">
    <property type="entry name" value="DinF"/>
    <property type="match status" value="1"/>
</dbReference>
<evidence type="ECO:0000256" key="2">
    <source>
        <dbReference type="ARBA" id="ARBA00004651"/>
    </source>
</evidence>
<keyword evidence="5" id="KW-0813">Transport</keyword>
<organism evidence="14 15">
    <name type="scientific">Streptomyces laurentii</name>
    <dbReference type="NCBI Taxonomy" id="39478"/>
    <lineage>
        <taxon>Bacteria</taxon>
        <taxon>Bacillati</taxon>
        <taxon>Actinomycetota</taxon>
        <taxon>Actinomycetes</taxon>
        <taxon>Kitasatosporales</taxon>
        <taxon>Streptomycetaceae</taxon>
        <taxon>Streptomyces</taxon>
    </lineage>
</organism>